<sequence length="84" mass="8015">MTTAPGGPVTSGSLTMPGSRGLGAGFDGSPDGGAELSGCDGAGADSMVAAETQAAGASAAARIRIGIRTGMQKAYPPTGFPSTR</sequence>
<name>A0A0K2GCJ8_NITMO</name>
<dbReference type="KEGG" id="nmv:NITMOv2_2270"/>
<proteinExistence type="predicted"/>
<keyword evidence="3" id="KW-1185">Reference proteome</keyword>
<evidence type="ECO:0000313" key="3">
    <source>
        <dbReference type="Proteomes" id="UP000069205"/>
    </source>
</evidence>
<gene>
    <name evidence="2" type="ORF">NITMOv2_2270</name>
</gene>
<evidence type="ECO:0000256" key="1">
    <source>
        <dbReference type="SAM" id="MobiDB-lite"/>
    </source>
</evidence>
<protein>
    <submittedName>
        <fullName evidence="2">Uncharacterized protein</fullName>
    </submittedName>
</protein>
<dbReference type="EMBL" id="CP011801">
    <property type="protein sequence ID" value="ALA58686.1"/>
    <property type="molecule type" value="Genomic_DNA"/>
</dbReference>
<evidence type="ECO:0000313" key="2">
    <source>
        <dbReference type="EMBL" id="ALA58686.1"/>
    </source>
</evidence>
<accession>A0A0K2GCJ8</accession>
<organism evidence="2 3">
    <name type="scientific">Nitrospira moscoviensis</name>
    <dbReference type="NCBI Taxonomy" id="42253"/>
    <lineage>
        <taxon>Bacteria</taxon>
        <taxon>Pseudomonadati</taxon>
        <taxon>Nitrospirota</taxon>
        <taxon>Nitrospiria</taxon>
        <taxon>Nitrospirales</taxon>
        <taxon>Nitrospiraceae</taxon>
        <taxon>Nitrospira</taxon>
    </lineage>
</organism>
<dbReference type="AlphaFoldDB" id="A0A0K2GCJ8"/>
<reference evidence="2 3" key="1">
    <citation type="journal article" date="2015" name="Proc. Natl. Acad. Sci. U.S.A.">
        <title>Expanded metabolic versatility of ubiquitous nitrite-oxidizing bacteria from the genus Nitrospira.</title>
        <authorList>
            <person name="Koch H."/>
            <person name="Lucker S."/>
            <person name="Albertsen M."/>
            <person name="Kitzinger K."/>
            <person name="Herbold C."/>
            <person name="Spieck E."/>
            <person name="Nielsen P.H."/>
            <person name="Wagner M."/>
            <person name="Daims H."/>
        </authorList>
    </citation>
    <scope>NUCLEOTIDE SEQUENCE [LARGE SCALE GENOMIC DNA]</scope>
    <source>
        <strain evidence="2 3">NSP M-1</strain>
    </source>
</reference>
<dbReference type="Proteomes" id="UP000069205">
    <property type="component" value="Chromosome"/>
</dbReference>
<feature type="region of interest" description="Disordered" evidence="1">
    <location>
        <begin position="1"/>
        <end position="42"/>
    </location>
</feature>
<dbReference type="STRING" id="42253.NITMOv2_2270"/>